<dbReference type="Pfam" id="PF20918">
    <property type="entry name" value="SPOCS_spoVID-N"/>
    <property type="match status" value="1"/>
</dbReference>
<dbReference type="Gene3D" id="3.10.350.10">
    <property type="entry name" value="LysM domain"/>
    <property type="match status" value="1"/>
</dbReference>
<dbReference type="InterPro" id="IPR018392">
    <property type="entry name" value="LysM"/>
</dbReference>
<evidence type="ECO:0000313" key="4">
    <source>
        <dbReference type="EMBL" id="UPM55252.1"/>
    </source>
</evidence>
<protein>
    <submittedName>
        <fullName evidence="4">LysM peptidoglycan-binding domain-containing protein</fullName>
    </submittedName>
</protein>
<accession>A0ABY4JP39</accession>
<dbReference type="InterPro" id="IPR036779">
    <property type="entry name" value="LysM_dom_sf"/>
</dbReference>
<proteinExistence type="predicted"/>
<dbReference type="InterPro" id="IPR048862">
    <property type="entry name" value="SPOCS_spoVID_N"/>
</dbReference>
<feature type="region of interest" description="Disordered" evidence="2">
    <location>
        <begin position="335"/>
        <end position="368"/>
    </location>
</feature>
<dbReference type="SUPFAM" id="SSF54106">
    <property type="entry name" value="LysM domain"/>
    <property type="match status" value="1"/>
</dbReference>
<name>A0ABY4JP39_9BACI</name>
<dbReference type="Proteomes" id="UP000830639">
    <property type="component" value="Chromosome"/>
</dbReference>
<feature type="coiled-coil region" evidence="1">
    <location>
        <begin position="283"/>
        <end position="310"/>
    </location>
</feature>
<feature type="compositionally biased region" description="Low complexity" evidence="2">
    <location>
        <begin position="341"/>
        <end position="350"/>
    </location>
</feature>
<keyword evidence="5" id="KW-1185">Reference proteome</keyword>
<dbReference type="SMART" id="SM00257">
    <property type="entry name" value="LysM"/>
    <property type="match status" value="1"/>
</dbReference>
<reference evidence="4 5" key="1">
    <citation type="submission" date="2022-04" db="EMBL/GenBank/DDBJ databases">
        <title>Mechanism of arsenic methylation and mitigation arsenic toxicity by Bacillus sp. LH14 from an Arsenic-Contaminated Paddy Soil.</title>
        <authorList>
            <person name="Wang D."/>
        </authorList>
    </citation>
    <scope>NUCLEOTIDE SEQUENCE [LARGE SCALE GENOMIC DNA]</scope>
    <source>
        <strain evidence="4 5">LH14</strain>
    </source>
</reference>
<dbReference type="EMBL" id="CP096034">
    <property type="protein sequence ID" value="UPM55252.1"/>
    <property type="molecule type" value="Genomic_DNA"/>
</dbReference>
<organism evidence="4 5">
    <name type="scientific">Gottfriedia acidiceleris</name>
    <dbReference type="NCBI Taxonomy" id="371036"/>
    <lineage>
        <taxon>Bacteria</taxon>
        <taxon>Bacillati</taxon>
        <taxon>Bacillota</taxon>
        <taxon>Bacilli</taxon>
        <taxon>Bacillales</taxon>
        <taxon>Bacillaceae</taxon>
        <taxon>Gottfriedia</taxon>
    </lineage>
</organism>
<sequence length="593" mass="69123">MSSENQTNIRFSLKETVWFQKGQEVKEVRSLSLNPDITIQQFEEYVQVKGVLTLGGNYTPDLTNQGEYYSLRELAPSRMIENVVVLEDGSCEMNHQFPVDISIPLTRITDLENLCVSVETFDYQIAEKGSIQIAADLCISGLHDHNRAVETYQEQRGYEQYNSYAYENEYRSSNEGNEGYKYQEEREQEEQFQFFHQPTSEQETSEQDNLYGSDWIQSLEENDEQEEQDTYPGQPTYLEVFQPEEVVEDRVEAVENEVEHYYELEESDEQSYEEEQQVGEQFNVEIMAQSEQTEQLEEQLESQEEEEYEEVFRGFNISAEAIEPQAMEPQAVDTTPSFLMNNNNAEASQSENDEQESNNVNNTYNERPSFLNNDFNVHSYLNNSLNSRPSFLDNDFSTLQNVNNENNAQKEIEKYEELYNRTLEQNYQPYVNQQYQQAPFAYNQNQEQQFYQNPFPQVNQENNFANPNDVRQTPPYYADYYQAQVEQQEAPPPELPKVEIKADPVSKKEVKEEVSEARSVKSDNLLSSLFTGEGREDSYTKLKLYLAQNGDTIESVAKKYNLQTQQLNRVNNLTDEFLSEGQIIYIPVTAIKQ</sequence>
<evidence type="ECO:0000259" key="3">
    <source>
        <dbReference type="PROSITE" id="PS51782"/>
    </source>
</evidence>
<evidence type="ECO:0000256" key="2">
    <source>
        <dbReference type="SAM" id="MobiDB-lite"/>
    </source>
</evidence>
<feature type="compositionally biased region" description="Polar residues" evidence="2">
    <location>
        <begin position="357"/>
        <end position="368"/>
    </location>
</feature>
<dbReference type="PROSITE" id="PS51782">
    <property type="entry name" value="LYSM"/>
    <property type="match status" value="1"/>
</dbReference>
<keyword evidence="1" id="KW-0175">Coiled coil</keyword>
<gene>
    <name evidence="4" type="ORF">MY490_05270</name>
</gene>
<dbReference type="CDD" id="cd00118">
    <property type="entry name" value="LysM"/>
    <property type="match status" value="1"/>
</dbReference>
<dbReference type="RefSeq" id="WP_248268290.1">
    <property type="nucleotide sequence ID" value="NZ_CP096034.1"/>
</dbReference>
<evidence type="ECO:0000256" key="1">
    <source>
        <dbReference type="SAM" id="Coils"/>
    </source>
</evidence>
<dbReference type="Pfam" id="PF01476">
    <property type="entry name" value="LysM"/>
    <property type="match status" value="1"/>
</dbReference>
<evidence type="ECO:0000313" key="5">
    <source>
        <dbReference type="Proteomes" id="UP000830639"/>
    </source>
</evidence>
<feature type="domain" description="LysM" evidence="3">
    <location>
        <begin position="543"/>
        <end position="586"/>
    </location>
</feature>